<evidence type="ECO:0000256" key="4">
    <source>
        <dbReference type="ARBA" id="ARBA00022842"/>
    </source>
</evidence>
<dbReference type="GO" id="GO:1904047">
    <property type="term" value="F:S-adenosyl-L-methionine binding"/>
    <property type="evidence" value="ECO:0007669"/>
    <property type="project" value="UniProtKB-UniRule"/>
</dbReference>
<dbReference type="GO" id="GO:0051539">
    <property type="term" value="F:4 iron, 4 sulfur cluster binding"/>
    <property type="evidence" value="ECO:0007669"/>
    <property type="project" value="UniProtKB-UniRule"/>
</dbReference>
<name>A0A7C3WRL1_9BACT</name>
<accession>A0A7C3WRL1</accession>
<comment type="caution">
    <text evidence="10">The sequence shown here is derived from an EMBL/GenBank/DDBJ whole genome shotgun (WGS) entry which is preliminary data.</text>
</comment>
<evidence type="ECO:0000256" key="6">
    <source>
        <dbReference type="ARBA" id="ARBA00023014"/>
    </source>
</evidence>
<dbReference type="EC" id="4.3.99.3" evidence="8"/>
<comment type="caution">
    <text evidence="8">Lacks conserved residue(s) required for the propagation of feature annotation.</text>
</comment>
<keyword evidence="8" id="KW-0671">Queuosine biosynthesis</keyword>
<feature type="binding site" evidence="8">
    <location>
        <position position="40"/>
    </location>
    <ligand>
        <name>Mg(2+)</name>
        <dbReference type="ChEBI" id="CHEBI:18420"/>
    </ligand>
</feature>
<keyword evidence="2 8" id="KW-0949">S-adenosyl-L-methionine</keyword>
<dbReference type="PROSITE" id="PS51918">
    <property type="entry name" value="RADICAL_SAM"/>
    <property type="match status" value="1"/>
</dbReference>
<keyword evidence="6 8" id="KW-0411">Iron-sulfur</keyword>
<keyword evidence="4 8" id="KW-0460">Magnesium</keyword>
<comment type="catalytic activity">
    <reaction evidence="8">
        <text>6-carboxy-5,6,7,8-tetrahydropterin + H(+) = 7-carboxy-7-carbaguanine + NH4(+)</text>
        <dbReference type="Rhea" id="RHEA:27974"/>
        <dbReference type="ChEBI" id="CHEBI:15378"/>
        <dbReference type="ChEBI" id="CHEBI:28938"/>
        <dbReference type="ChEBI" id="CHEBI:61032"/>
        <dbReference type="ChEBI" id="CHEBI:61036"/>
        <dbReference type="EC" id="4.3.99.3"/>
    </reaction>
</comment>
<evidence type="ECO:0000259" key="9">
    <source>
        <dbReference type="PROSITE" id="PS51918"/>
    </source>
</evidence>
<keyword evidence="5 8" id="KW-0408">Iron</keyword>
<dbReference type="EMBL" id="DTHB01000053">
    <property type="protein sequence ID" value="HGB15336.1"/>
    <property type="molecule type" value="Genomic_DNA"/>
</dbReference>
<keyword evidence="7 8" id="KW-0456">Lyase</keyword>
<comment type="pathway">
    <text evidence="8">Purine metabolism; 7-cyano-7-deazaguanine biosynthesis.</text>
</comment>
<dbReference type="PIRSF" id="PIRSF000370">
    <property type="entry name" value="QueE"/>
    <property type="match status" value="1"/>
</dbReference>
<sequence length="214" mass="23941">MAIEVCETFFSLLGESTYAGLPAFFIRLSGCNLRCNYCDTAYAYERGRAMAVQDLVRAAQVRHLPYVLVTGGEPLLQAETPLLLKALADAGYKVLLETNGSLPINGVDSRVSRILDIKCPGSGMADRMYWKNLDFLTDQDEVKFVISGQQDFAWAVEIVRRHRLTQRRLPVLISPVFGAVPPQDTAHWILTSGLPFRLNLQLHKYIWGPEARGV</sequence>
<feature type="domain" description="Radical SAM core" evidence="9">
    <location>
        <begin position="18"/>
        <end position="209"/>
    </location>
</feature>
<comment type="function">
    <text evidence="8">Catalyzes the complex heterocyclic radical-mediated conversion of 6-carboxy-5,6,7,8-tetrahydropterin (CPH4) to 7-carboxy-7-deazaguanine (CDG), a step common to the biosynthetic pathways of all 7-deazapurine-containing compounds.</text>
</comment>
<dbReference type="HAMAP" id="MF_00917">
    <property type="entry name" value="QueE"/>
    <property type="match status" value="1"/>
</dbReference>
<dbReference type="PANTHER" id="PTHR42836:SF1">
    <property type="entry name" value="7-CARBOXY-7-DEAZAGUANINE SYNTHASE"/>
    <property type="match status" value="1"/>
</dbReference>
<dbReference type="SFLD" id="SFLDS00029">
    <property type="entry name" value="Radical_SAM"/>
    <property type="match status" value="1"/>
</dbReference>
<dbReference type="SUPFAM" id="SSF102114">
    <property type="entry name" value="Radical SAM enzymes"/>
    <property type="match status" value="1"/>
</dbReference>
<evidence type="ECO:0000256" key="1">
    <source>
        <dbReference type="ARBA" id="ARBA00022485"/>
    </source>
</evidence>
<feature type="binding site" evidence="8">
    <location>
        <position position="27"/>
    </location>
    <ligand>
        <name>substrate</name>
    </ligand>
</feature>
<keyword evidence="1 8" id="KW-0004">4Fe-4S</keyword>
<dbReference type="InterPro" id="IPR058240">
    <property type="entry name" value="rSAM_sf"/>
</dbReference>
<reference evidence="10" key="1">
    <citation type="journal article" date="2020" name="mSystems">
        <title>Genome- and Community-Level Interaction Insights into Carbon Utilization and Element Cycling Functions of Hydrothermarchaeota in Hydrothermal Sediment.</title>
        <authorList>
            <person name="Zhou Z."/>
            <person name="Liu Y."/>
            <person name="Xu W."/>
            <person name="Pan J."/>
            <person name="Luo Z.H."/>
            <person name="Li M."/>
        </authorList>
    </citation>
    <scope>NUCLEOTIDE SEQUENCE [LARGE SCALE GENOMIC DNA]</scope>
    <source>
        <strain evidence="10">SpSt-776</strain>
    </source>
</reference>
<comment type="cofactor">
    <cofactor evidence="8">
        <name>[4Fe-4S] cluster</name>
        <dbReference type="ChEBI" id="CHEBI:49883"/>
    </cofactor>
    <text evidence="8">Binds 1 [4Fe-4S] cluster. The cluster is coordinated with 3 cysteines and an exchangeable S-adenosyl-L-methionine.</text>
</comment>
<feature type="binding site" evidence="8">
    <location>
        <position position="72"/>
    </location>
    <ligand>
        <name>S-adenosyl-L-methionine</name>
        <dbReference type="ChEBI" id="CHEBI:59789"/>
    </ligand>
</feature>
<feature type="binding site" evidence="8">
    <location>
        <position position="35"/>
    </location>
    <ligand>
        <name>[4Fe-4S] cluster</name>
        <dbReference type="ChEBI" id="CHEBI:49883"/>
        <note>4Fe-4S-S-AdoMet</note>
    </ligand>
</feature>
<comment type="subunit">
    <text evidence="8">Homodimer.</text>
</comment>
<dbReference type="Gene3D" id="3.20.20.70">
    <property type="entry name" value="Aldolase class I"/>
    <property type="match status" value="1"/>
</dbReference>
<evidence type="ECO:0000256" key="2">
    <source>
        <dbReference type="ARBA" id="ARBA00022691"/>
    </source>
</evidence>
<comment type="cofactor">
    <cofactor evidence="8">
        <name>S-adenosyl-L-methionine</name>
        <dbReference type="ChEBI" id="CHEBI:59789"/>
    </cofactor>
    <text evidence="8">Binds 1 S-adenosyl-L-methionine per subunit.</text>
</comment>
<evidence type="ECO:0000256" key="8">
    <source>
        <dbReference type="HAMAP-Rule" id="MF_00917"/>
    </source>
</evidence>
<proteinExistence type="inferred from homology"/>
<dbReference type="Pfam" id="PF04055">
    <property type="entry name" value="Radical_SAM"/>
    <property type="match status" value="1"/>
</dbReference>
<feature type="binding site" evidence="8">
    <location>
        <begin position="37"/>
        <end position="39"/>
    </location>
    <ligand>
        <name>S-adenosyl-L-methionine</name>
        <dbReference type="ChEBI" id="CHEBI:59789"/>
    </ligand>
</feature>
<dbReference type="AlphaFoldDB" id="A0A7C3WRL1"/>
<feature type="binding site" evidence="8">
    <location>
        <position position="38"/>
    </location>
    <ligand>
        <name>[4Fe-4S] cluster</name>
        <dbReference type="ChEBI" id="CHEBI:49883"/>
        <note>4Fe-4S-S-AdoMet</note>
    </ligand>
</feature>
<dbReference type="InterPro" id="IPR007197">
    <property type="entry name" value="rSAM"/>
</dbReference>
<gene>
    <name evidence="8" type="primary">queE</name>
    <name evidence="10" type="ORF">ENV62_08895</name>
</gene>
<keyword evidence="3 8" id="KW-0479">Metal-binding</keyword>
<protein>
    <recommendedName>
        <fullName evidence="8">7-carboxy-7-deazaguanine synthase</fullName>
        <shortName evidence="8">CDG synthase</shortName>
        <ecNumber evidence="8">4.3.99.3</ecNumber>
    </recommendedName>
    <alternativeName>
        <fullName evidence="8">Queuosine biosynthesis protein QueE</fullName>
    </alternativeName>
</protein>
<dbReference type="UniPathway" id="UPA00391"/>
<evidence type="ECO:0000256" key="5">
    <source>
        <dbReference type="ARBA" id="ARBA00023004"/>
    </source>
</evidence>
<feature type="binding site" evidence="8">
    <location>
        <begin position="12"/>
        <end position="14"/>
    </location>
    <ligand>
        <name>substrate</name>
    </ligand>
</feature>
<dbReference type="InterPro" id="IPR013785">
    <property type="entry name" value="Aldolase_TIM"/>
</dbReference>
<dbReference type="CDD" id="cd01335">
    <property type="entry name" value="Radical_SAM"/>
    <property type="match status" value="1"/>
</dbReference>
<dbReference type="GO" id="GO:0008616">
    <property type="term" value="P:tRNA queuosine(34) biosynthetic process"/>
    <property type="evidence" value="ECO:0007669"/>
    <property type="project" value="UniProtKB-UniRule"/>
</dbReference>
<dbReference type="GO" id="GO:0016840">
    <property type="term" value="F:carbon-nitrogen lyase activity"/>
    <property type="evidence" value="ECO:0007669"/>
    <property type="project" value="UniProtKB-UniRule"/>
</dbReference>
<comment type="similarity">
    <text evidence="8">Belongs to the radical SAM superfamily. 7-carboxy-7-deazaguanine synthase family.</text>
</comment>
<comment type="cofactor">
    <cofactor evidence="8">
        <name>Mg(2+)</name>
        <dbReference type="ChEBI" id="CHEBI:18420"/>
    </cofactor>
</comment>
<dbReference type="PANTHER" id="PTHR42836">
    <property type="entry name" value="7-CARBOXY-7-DEAZAGUANINE SYNTHASE"/>
    <property type="match status" value="1"/>
</dbReference>
<evidence type="ECO:0000256" key="7">
    <source>
        <dbReference type="ARBA" id="ARBA00023239"/>
    </source>
</evidence>
<evidence type="ECO:0000313" key="10">
    <source>
        <dbReference type="EMBL" id="HGB15336.1"/>
    </source>
</evidence>
<feature type="binding site" evidence="8">
    <location>
        <position position="31"/>
    </location>
    <ligand>
        <name>[4Fe-4S] cluster</name>
        <dbReference type="ChEBI" id="CHEBI:49883"/>
        <note>4Fe-4S-S-AdoMet</note>
    </ligand>
</feature>
<dbReference type="GO" id="GO:0000287">
    <property type="term" value="F:magnesium ion binding"/>
    <property type="evidence" value="ECO:0007669"/>
    <property type="project" value="UniProtKB-UniRule"/>
</dbReference>
<feature type="binding site" evidence="8">
    <location>
        <position position="70"/>
    </location>
    <ligand>
        <name>substrate</name>
    </ligand>
</feature>
<evidence type="ECO:0000256" key="3">
    <source>
        <dbReference type="ARBA" id="ARBA00022723"/>
    </source>
</evidence>
<dbReference type="InterPro" id="IPR024924">
    <property type="entry name" value="7-CO-7-deazaguanine_synth-like"/>
</dbReference>
<organism evidence="10">
    <name type="scientific">Desulfobacca acetoxidans</name>
    <dbReference type="NCBI Taxonomy" id="60893"/>
    <lineage>
        <taxon>Bacteria</taxon>
        <taxon>Pseudomonadati</taxon>
        <taxon>Thermodesulfobacteriota</taxon>
        <taxon>Desulfobaccia</taxon>
        <taxon>Desulfobaccales</taxon>
        <taxon>Desulfobaccaceae</taxon>
        <taxon>Desulfobacca</taxon>
    </lineage>
</organism>